<dbReference type="Proteomes" id="UP001060085">
    <property type="component" value="Linkage Group LG08"/>
</dbReference>
<comment type="caution">
    <text evidence="1">The sequence shown here is derived from an EMBL/GenBank/DDBJ whole genome shotgun (WGS) entry which is preliminary data.</text>
</comment>
<evidence type="ECO:0000313" key="1">
    <source>
        <dbReference type="EMBL" id="KAI5648618.1"/>
    </source>
</evidence>
<reference evidence="2" key="1">
    <citation type="journal article" date="2023" name="Nat. Plants">
        <title>Single-cell RNA sequencing provides a high-resolution roadmap for understanding the multicellular compartmentation of specialized metabolism.</title>
        <authorList>
            <person name="Sun S."/>
            <person name="Shen X."/>
            <person name="Li Y."/>
            <person name="Li Y."/>
            <person name="Wang S."/>
            <person name="Li R."/>
            <person name="Zhang H."/>
            <person name="Shen G."/>
            <person name="Guo B."/>
            <person name="Wei J."/>
            <person name="Xu J."/>
            <person name="St-Pierre B."/>
            <person name="Chen S."/>
            <person name="Sun C."/>
        </authorList>
    </citation>
    <scope>NUCLEOTIDE SEQUENCE [LARGE SCALE GENOMIC DNA]</scope>
</reference>
<gene>
    <name evidence="1" type="ORF">M9H77_34623</name>
</gene>
<proteinExistence type="predicted"/>
<organism evidence="1 2">
    <name type="scientific">Catharanthus roseus</name>
    <name type="common">Madagascar periwinkle</name>
    <name type="synonym">Vinca rosea</name>
    <dbReference type="NCBI Taxonomy" id="4058"/>
    <lineage>
        <taxon>Eukaryota</taxon>
        <taxon>Viridiplantae</taxon>
        <taxon>Streptophyta</taxon>
        <taxon>Embryophyta</taxon>
        <taxon>Tracheophyta</taxon>
        <taxon>Spermatophyta</taxon>
        <taxon>Magnoliopsida</taxon>
        <taxon>eudicotyledons</taxon>
        <taxon>Gunneridae</taxon>
        <taxon>Pentapetalae</taxon>
        <taxon>asterids</taxon>
        <taxon>lamiids</taxon>
        <taxon>Gentianales</taxon>
        <taxon>Apocynaceae</taxon>
        <taxon>Rauvolfioideae</taxon>
        <taxon>Vinceae</taxon>
        <taxon>Catharanthinae</taxon>
        <taxon>Catharanthus</taxon>
    </lineage>
</organism>
<name>A0ACB9ZLZ9_CATRO</name>
<evidence type="ECO:0000313" key="2">
    <source>
        <dbReference type="Proteomes" id="UP001060085"/>
    </source>
</evidence>
<sequence>MPSRVSQRRPKRLNAVSLVRFIVIVVGLLQLSSLRLAYCQPVDGSSLPVDRPEFLKYLTGLVNDRLTNLTRRVINSSLAKNSSYCIYDPQVEWDRAFNFTSNLSFVANCLTSTKEDITRRLCTAKEMSLYFDSFKKTGNADSINPNKNCNRTSWIAGCEPGWGCSVDSDAHLNLESSQEPARTLNCQPCCEGFFCPRGLTCMIPCPLGSYCPRATLNTANGFCEPYYYQLPPEQPSHTCGGANIWADVRSSGAVFCSAGSYCPTNIESRTCSKGNYCPRGSTAEKQCFKLTSCDPNTANQNIHAYGVMLIAGMTTFLLLIYNCCDQFLTTQERRRAKTREAAARTVKERVQARARWKSAKEAAKKHAIELQTQVSQTFSRRKVATDNETAKILNQKDQETDTNIYLTMNPGPSSESEPSPASARGKKVEADHLMHMMHEIEDYSESFPSFSLETDNKTTKNKTSKDRDIHTHSQIFKYAYSQLEKEKAQQQQNKNLTFSGVISMATNTNARKRPVIEIVFRDLTVTLKGKKKRLLRSMTGKIMPGRITAVMGPSGAGKTTLLSALAGKAVGCKISGLILINGKAESIHSYKKIVGFVPQDDIVHGNLTVEENLWFSARCRLSADLSKADKVLVVERAIEFLGLQTVRNSLVGTVEKRGISGGQRKRVNVGLELVMEPSLLFLDEPTSGLDSSSSQLLLRALRREALEGVNICMVVHQPSYTLFKMFDDLILLAKGGLTVYHGSVRKVEEYFAGHGINVPERINPPDYYIDVLEGMVKPSPKSNLSYEELPVRWMLHNGYPVPQDLQHYATALVTSPADINFGNHEISAEITEEQSFAGEMWQDVKSNMERRRDILLHNFLKSNDLSNRKTPNVLLQYKYFLGRLGKQRLREARLQAVDYFILLVAGACLGSLSKSSDEQFGAVGYTHTIIAVSLLCKIAALRTFSLDKLQYWRESASGISSLAHFVSKDTVDHFNTAIKPVVYLSMFYFFNNPRSSFADNYVVLLCLVYCITGIAYVLAIFLQPGPSQLLSVLLPVVLTLIASQTKDNKFLKIVSNFIYPRWALEAFVIANAERYYGVWIITRCASLMKFGYDLHHWYLCLGILIVMGVASRIVAFLGMLAFQRK</sequence>
<protein>
    <submittedName>
        <fullName evidence="1">Uncharacterized protein</fullName>
    </submittedName>
</protein>
<accession>A0ACB9ZLZ9</accession>
<keyword evidence="2" id="KW-1185">Reference proteome</keyword>
<dbReference type="EMBL" id="CM044708">
    <property type="protein sequence ID" value="KAI5648618.1"/>
    <property type="molecule type" value="Genomic_DNA"/>
</dbReference>